<evidence type="ECO:0000313" key="3">
    <source>
        <dbReference type="EMBL" id="MUG71471.1"/>
    </source>
</evidence>
<gene>
    <name evidence="3" type="ORF">GNP93_12405</name>
</gene>
<feature type="transmembrane region" description="Helical" evidence="1">
    <location>
        <begin position="28"/>
        <end position="45"/>
    </location>
</feature>
<dbReference type="PANTHER" id="PTHR36435:SF1">
    <property type="entry name" value="CAAX AMINO TERMINAL PROTEASE FAMILY PROTEIN"/>
    <property type="match status" value="1"/>
</dbReference>
<dbReference type="Proteomes" id="UP000450917">
    <property type="component" value="Unassembled WGS sequence"/>
</dbReference>
<proteinExistence type="predicted"/>
<dbReference type="AlphaFoldDB" id="A0A7X3CT77"/>
<sequence>MKYREALLLVLFFLTTGPGPALFMLNKFTVTFFPLFMLVVTLFLYRKELAGLDFNQILRNNGQYRLILKAVQWGIYAHALSAILFRHTGSSITDHLLKNYPIMSINVVFIGPVIEEIIYRHLVFGYLSRKTNNFWMAAILSSCLFSLAHFSVDRFIAYLGVGLIQCYVYKKSGNLFPCMVTHIALNFISVMVTTMNA</sequence>
<dbReference type="GO" id="GO:0006508">
    <property type="term" value="P:proteolysis"/>
    <property type="evidence" value="ECO:0007669"/>
    <property type="project" value="UniProtKB-KW"/>
</dbReference>
<accession>A0A7X3CT77</accession>
<dbReference type="InterPro" id="IPR003675">
    <property type="entry name" value="Rce1/LyrA-like_dom"/>
</dbReference>
<dbReference type="RefSeq" id="WP_127606192.1">
    <property type="nucleotide sequence ID" value="NZ_JARTHJ010000152.1"/>
</dbReference>
<keyword evidence="3" id="KW-0378">Hydrolase</keyword>
<reference evidence="3 4" key="1">
    <citation type="submission" date="2019-11" db="EMBL/GenBank/DDBJ databases">
        <title>Draft genome sequences of five Paenibacillus species of dairy origin.</title>
        <authorList>
            <person name="Olajide A.M."/>
            <person name="Chen S."/>
            <person name="Lapointe G."/>
        </authorList>
    </citation>
    <scope>NUCLEOTIDE SEQUENCE [LARGE SCALE GENOMIC DNA]</scope>
    <source>
        <strain evidence="3 4">2CS3</strain>
    </source>
</reference>
<keyword evidence="4" id="KW-1185">Reference proteome</keyword>
<dbReference type="InterPro" id="IPR052710">
    <property type="entry name" value="CAAX_protease"/>
</dbReference>
<feature type="transmembrane region" description="Helical" evidence="1">
    <location>
        <begin position="172"/>
        <end position="192"/>
    </location>
</feature>
<keyword evidence="1" id="KW-0472">Membrane</keyword>
<name>A0A7X3CT77_9BACL</name>
<comment type="caution">
    <text evidence="3">The sequence shown here is derived from an EMBL/GenBank/DDBJ whole genome shotgun (WGS) entry which is preliminary data.</text>
</comment>
<protein>
    <submittedName>
        <fullName evidence="3">CPBP family intramembrane metalloprotease</fullName>
    </submittedName>
</protein>
<keyword evidence="3" id="KW-0645">Protease</keyword>
<feature type="domain" description="CAAX prenyl protease 2/Lysostaphin resistance protein A-like" evidence="2">
    <location>
        <begin position="101"/>
        <end position="188"/>
    </location>
</feature>
<keyword evidence="1" id="KW-0812">Transmembrane</keyword>
<keyword evidence="3" id="KW-0482">Metalloprotease</keyword>
<feature type="transmembrane region" description="Helical" evidence="1">
    <location>
        <begin position="134"/>
        <end position="152"/>
    </location>
</feature>
<organism evidence="3 4">
    <name type="scientific">Paenibacillus validus</name>
    <dbReference type="NCBI Taxonomy" id="44253"/>
    <lineage>
        <taxon>Bacteria</taxon>
        <taxon>Bacillati</taxon>
        <taxon>Bacillota</taxon>
        <taxon>Bacilli</taxon>
        <taxon>Bacillales</taxon>
        <taxon>Paenibacillaceae</taxon>
        <taxon>Paenibacillus</taxon>
    </lineage>
</organism>
<evidence type="ECO:0000256" key="1">
    <source>
        <dbReference type="SAM" id="Phobius"/>
    </source>
</evidence>
<dbReference type="PANTHER" id="PTHR36435">
    <property type="entry name" value="SLR1288 PROTEIN"/>
    <property type="match status" value="1"/>
</dbReference>
<feature type="transmembrane region" description="Helical" evidence="1">
    <location>
        <begin position="66"/>
        <end position="85"/>
    </location>
</feature>
<dbReference type="EMBL" id="WNZX01000009">
    <property type="protein sequence ID" value="MUG71471.1"/>
    <property type="molecule type" value="Genomic_DNA"/>
</dbReference>
<dbReference type="Pfam" id="PF02517">
    <property type="entry name" value="Rce1-like"/>
    <property type="match status" value="1"/>
</dbReference>
<keyword evidence="1" id="KW-1133">Transmembrane helix</keyword>
<evidence type="ECO:0000259" key="2">
    <source>
        <dbReference type="Pfam" id="PF02517"/>
    </source>
</evidence>
<dbReference type="GO" id="GO:0004175">
    <property type="term" value="F:endopeptidase activity"/>
    <property type="evidence" value="ECO:0007669"/>
    <property type="project" value="UniProtKB-ARBA"/>
</dbReference>
<dbReference type="GO" id="GO:0008237">
    <property type="term" value="F:metallopeptidase activity"/>
    <property type="evidence" value="ECO:0007669"/>
    <property type="project" value="UniProtKB-KW"/>
</dbReference>
<evidence type="ECO:0000313" key="4">
    <source>
        <dbReference type="Proteomes" id="UP000450917"/>
    </source>
</evidence>
<dbReference type="GO" id="GO:0080120">
    <property type="term" value="P:CAAX-box protein maturation"/>
    <property type="evidence" value="ECO:0007669"/>
    <property type="project" value="UniProtKB-ARBA"/>
</dbReference>